<proteinExistence type="predicted"/>
<dbReference type="Proteomes" id="UP001300496">
    <property type="component" value="Unassembled WGS sequence"/>
</dbReference>
<sequence>MTTVDTALTVTHREEWTRIVAGLARRFGGIDIDPSARRAPVGTGELTAPSALVVTPMAPCAQRVGGAVGANRRTRRRV</sequence>
<evidence type="ECO:0000313" key="1">
    <source>
        <dbReference type="EMBL" id="MCT9002339.1"/>
    </source>
</evidence>
<evidence type="ECO:0000313" key="2">
    <source>
        <dbReference type="Proteomes" id="UP001300496"/>
    </source>
</evidence>
<dbReference type="EMBL" id="JAODOR010000009">
    <property type="protein sequence ID" value="MCT9002339.1"/>
    <property type="molecule type" value="Genomic_DNA"/>
</dbReference>
<name>A0ABT2PEX3_9MICO</name>
<gene>
    <name evidence="1" type="ORF">N4R40_08170</name>
</gene>
<organism evidence="1 2">
    <name type="scientific">Microbacterium memoriense</name>
    <dbReference type="NCBI Taxonomy" id="2978350"/>
    <lineage>
        <taxon>Bacteria</taxon>
        <taxon>Bacillati</taxon>
        <taxon>Actinomycetota</taxon>
        <taxon>Actinomycetes</taxon>
        <taxon>Micrococcales</taxon>
        <taxon>Microbacteriaceae</taxon>
        <taxon>Microbacterium</taxon>
    </lineage>
</organism>
<protein>
    <submittedName>
        <fullName evidence="1">Uncharacterized protein</fullName>
    </submittedName>
</protein>
<accession>A0ABT2PEX3</accession>
<reference evidence="1 2" key="1">
    <citation type="journal article" date="2024" name="Int. J. Syst. Evol. Microbiol.">
        <title>Microbacterium memoriense sp. nov., a member of the Actinomycetota from marine beach sediment of the north coast of Portugal.</title>
        <authorList>
            <person name="Santos J.D.N.D."/>
            <person name="Klimek D."/>
            <person name="Calusinska M."/>
            <person name="Lobo-da-Cunha A."/>
            <person name="Catita J."/>
            <person name="Goncalves H."/>
            <person name="Gonzalez I."/>
            <person name="Lage O.M."/>
        </authorList>
    </citation>
    <scope>NUCLEOTIDE SEQUENCE [LARGE SCALE GENOMIC DNA]</scope>
    <source>
        <strain evidence="1 2">PMIC_1C1B</strain>
    </source>
</reference>
<dbReference type="RefSeq" id="WP_261606874.1">
    <property type="nucleotide sequence ID" value="NZ_JAODOR010000009.1"/>
</dbReference>
<keyword evidence="2" id="KW-1185">Reference proteome</keyword>
<comment type="caution">
    <text evidence="1">The sequence shown here is derived from an EMBL/GenBank/DDBJ whole genome shotgun (WGS) entry which is preliminary data.</text>
</comment>